<keyword evidence="3" id="KW-1185">Reference proteome</keyword>
<feature type="compositionally biased region" description="Basic and acidic residues" evidence="1">
    <location>
        <begin position="80"/>
        <end position="94"/>
    </location>
</feature>
<organism evidence="2 3">
    <name type="scientific">Psilocybe cf. subviscida</name>
    <dbReference type="NCBI Taxonomy" id="2480587"/>
    <lineage>
        <taxon>Eukaryota</taxon>
        <taxon>Fungi</taxon>
        <taxon>Dikarya</taxon>
        <taxon>Basidiomycota</taxon>
        <taxon>Agaricomycotina</taxon>
        <taxon>Agaricomycetes</taxon>
        <taxon>Agaricomycetidae</taxon>
        <taxon>Agaricales</taxon>
        <taxon>Agaricineae</taxon>
        <taxon>Strophariaceae</taxon>
        <taxon>Psilocybe</taxon>
    </lineage>
</organism>
<feature type="region of interest" description="Disordered" evidence="1">
    <location>
        <begin position="80"/>
        <end position="121"/>
    </location>
</feature>
<comment type="caution">
    <text evidence="2">The sequence shown here is derived from an EMBL/GenBank/DDBJ whole genome shotgun (WGS) entry which is preliminary data.</text>
</comment>
<dbReference type="EMBL" id="JAACJJ010000003">
    <property type="protein sequence ID" value="KAF5328606.1"/>
    <property type="molecule type" value="Genomic_DNA"/>
</dbReference>
<evidence type="ECO:0000256" key="1">
    <source>
        <dbReference type="SAM" id="MobiDB-lite"/>
    </source>
</evidence>
<reference evidence="2 3" key="1">
    <citation type="journal article" date="2020" name="ISME J.">
        <title>Uncovering the hidden diversity of litter-decomposition mechanisms in mushroom-forming fungi.</title>
        <authorList>
            <person name="Floudas D."/>
            <person name="Bentzer J."/>
            <person name="Ahren D."/>
            <person name="Johansson T."/>
            <person name="Persson P."/>
            <person name="Tunlid A."/>
        </authorList>
    </citation>
    <scope>NUCLEOTIDE SEQUENCE [LARGE SCALE GENOMIC DNA]</scope>
    <source>
        <strain evidence="2 3">CBS 101986</strain>
    </source>
</reference>
<gene>
    <name evidence="2" type="ORF">D9619_011559</name>
</gene>
<name>A0A8H5BT53_9AGAR</name>
<evidence type="ECO:0000313" key="2">
    <source>
        <dbReference type="EMBL" id="KAF5328606.1"/>
    </source>
</evidence>
<dbReference type="Proteomes" id="UP000567179">
    <property type="component" value="Unassembled WGS sequence"/>
</dbReference>
<evidence type="ECO:0000313" key="3">
    <source>
        <dbReference type="Proteomes" id="UP000567179"/>
    </source>
</evidence>
<proteinExistence type="predicted"/>
<protein>
    <submittedName>
        <fullName evidence="2">Uncharacterized protein</fullName>
    </submittedName>
</protein>
<sequence>MSRRLMLNGRARGDRVAISMEIEEGRHRMPRLEGKEGVVAITVGPNAVSGSLLDAFADDAKLSVHLNTFCGEVARSRWPYETEQSSDKVEDLGKTEWTLSATDDHPQKPNHHTKSLAQLVP</sequence>
<accession>A0A8H5BT53</accession>
<dbReference type="AlphaFoldDB" id="A0A8H5BT53"/>